<dbReference type="AlphaFoldDB" id="A0A316U5S1"/>
<dbReference type="GO" id="GO:0031966">
    <property type="term" value="C:mitochondrial membrane"/>
    <property type="evidence" value="ECO:0007669"/>
    <property type="project" value="UniProtKB-SubCell"/>
</dbReference>
<keyword evidence="5 7" id="KW-0472">Membrane</keyword>
<dbReference type="GO" id="GO:0097250">
    <property type="term" value="P:mitochondrial respirasome assembly"/>
    <property type="evidence" value="ECO:0007669"/>
    <property type="project" value="TreeGrafter"/>
</dbReference>
<keyword evidence="2 7" id="KW-0812">Transmembrane</keyword>
<dbReference type="InterPro" id="IPR007667">
    <property type="entry name" value="Hypoxia_induced_domain"/>
</dbReference>
<sequence length="212" mass="23513">MASKVVFPKEEPYRPPGWEPEEPAKSKFFRKMREQPLVPLGSLLTCGALVIASHQLRVGNRKAFNRALRWRIYFQGLTAIAAVGGVYYYGLAKPAIPPETPLLGPDGQPLDPTAAAAAAAASSPYSNVATIPGRPPTNLQVNKQGDREAQSRREWEERMREAQKREAEAEDQRRLEAALLKGTGVAPQNGEMGEERRKRPTIGKDRRTRGEE</sequence>
<dbReference type="Gene3D" id="6.10.140.1320">
    <property type="match status" value="1"/>
</dbReference>
<dbReference type="EMBL" id="KZ819327">
    <property type="protein sequence ID" value="PWN20586.1"/>
    <property type="molecule type" value="Genomic_DNA"/>
</dbReference>
<dbReference type="Pfam" id="PF04588">
    <property type="entry name" value="HIG_1_N"/>
    <property type="match status" value="1"/>
</dbReference>
<organism evidence="9 10">
    <name type="scientific">Pseudomicrostroma glucosiphilum</name>
    <dbReference type="NCBI Taxonomy" id="1684307"/>
    <lineage>
        <taxon>Eukaryota</taxon>
        <taxon>Fungi</taxon>
        <taxon>Dikarya</taxon>
        <taxon>Basidiomycota</taxon>
        <taxon>Ustilaginomycotina</taxon>
        <taxon>Exobasidiomycetes</taxon>
        <taxon>Microstromatales</taxon>
        <taxon>Microstromatales incertae sedis</taxon>
        <taxon>Pseudomicrostroma</taxon>
    </lineage>
</organism>
<protein>
    <recommendedName>
        <fullName evidence="8">HIG1 domain-containing protein</fullName>
    </recommendedName>
</protein>
<keyword evidence="4" id="KW-0496">Mitochondrion</keyword>
<evidence type="ECO:0000256" key="3">
    <source>
        <dbReference type="ARBA" id="ARBA00022989"/>
    </source>
</evidence>
<feature type="domain" description="HIG1" evidence="8">
    <location>
        <begin position="9"/>
        <end position="100"/>
    </location>
</feature>
<keyword evidence="3 7" id="KW-1133">Transmembrane helix</keyword>
<dbReference type="InterPro" id="IPR050355">
    <property type="entry name" value="RCF1"/>
</dbReference>
<dbReference type="PROSITE" id="PS51503">
    <property type="entry name" value="HIG1"/>
    <property type="match status" value="1"/>
</dbReference>
<evidence type="ECO:0000256" key="6">
    <source>
        <dbReference type="SAM" id="MobiDB-lite"/>
    </source>
</evidence>
<dbReference type="STRING" id="1684307.A0A316U5S1"/>
<dbReference type="Proteomes" id="UP000245942">
    <property type="component" value="Unassembled WGS sequence"/>
</dbReference>
<evidence type="ECO:0000256" key="7">
    <source>
        <dbReference type="SAM" id="Phobius"/>
    </source>
</evidence>
<feature type="transmembrane region" description="Helical" evidence="7">
    <location>
        <begin position="70"/>
        <end position="90"/>
    </location>
</feature>
<evidence type="ECO:0000256" key="1">
    <source>
        <dbReference type="ARBA" id="ARBA00004325"/>
    </source>
</evidence>
<proteinExistence type="predicted"/>
<dbReference type="PANTHER" id="PTHR12297:SF3">
    <property type="entry name" value="HIG1 DOMAIN FAMILY MEMBER 1A"/>
    <property type="match status" value="1"/>
</dbReference>
<feature type="region of interest" description="Disordered" evidence="6">
    <location>
        <begin position="1"/>
        <end position="20"/>
    </location>
</feature>
<feature type="compositionally biased region" description="Basic and acidic residues" evidence="6">
    <location>
        <begin position="144"/>
        <end position="176"/>
    </location>
</feature>
<accession>A0A316U5S1</accession>
<feature type="transmembrane region" description="Helical" evidence="7">
    <location>
        <begin position="37"/>
        <end position="58"/>
    </location>
</feature>
<evidence type="ECO:0000256" key="4">
    <source>
        <dbReference type="ARBA" id="ARBA00023128"/>
    </source>
</evidence>
<feature type="compositionally biased region" description="Basic and acidic residues" evidence="6">
    <location>
        <begin position="193"/>
        <end position="212"/>
    </location>
</feature>
<comment type="subcellular location">
    <subcellularLocation>
        <location evidence="1">Mitochondrion membrane</location>
    </subcellularLocation>
</comment>
<evidence type="ECO:0000313" key="10">
    <source>
        <dbReference type="Proteomes" id="UP000245942"/>
    </source>
</evidence>
<evidence type="ECO:0000256" key="5">
    <source>
        <dbReference type="ARBA" id="ARBA00023136"/>
    </source>
</evidence>
<keyword evidence="10" id="KW-1185">Reference proteome</keyword>
<evidence type="ECO:0000259" key="8">
    <source>
        <dbReference type="PROSITE" id="PS51503"/>
    </source>
</evidence>
<dbReference type="OrthoDB" id="6604018at2759"/>
<dbReference type="PANTHER" id="PTHR12297">
    <property type="entry name" value="HYPOXIA-INDUCBILE GENE 1 HIG1 -RELATED"/>
    <property type="match status" value="1"/>
</dbReference>
<name>A0A316U5S1_9BASI</name>
<dbReference type="GeneID" id="37016027"/>
<reference evidence="9 10" key="1">
    <citation type="journal article" date="2018" name="Mol. Biol. Evol.">
        <title>Broad Genomic Sampling Reveals a Smut Pathogenic Ancestry of the Fungal Clade Ustilaginomycotina.</title>
        <authorList>
            <person name="Kijpornyongpan T."/>
            <person name="Mondo S.J."/>
            <person name="Barry K."/>
            <person name="Sandor L."/>
            <person name="Lee J."/>
            <person name="Lipzen A."/>
            <person name="Pangilinan J."/>
            <person name="LaButti K."/>
            <person name="Hainaut M."/>
            <person name="Henrissat B."/>
            <person name="Grigoriev I.V."/>
            <person name="Spatafora J.W."/>
            <person name="Aime M.C."/>
        </authorList>
    </citation>
    <scope>NUCLEOTIDE SEQUENCE [LARGE SCALE GENOMIC DNA]</scope>
    <source>
        <strain evidence="9 10">MCA 4718</strain>
    </source>
</reference>
<feature type="region of interest" description="Disordered" evidence="6">
    <location>
        <begin position="124"/>
        <end position="212"/>
    </location>
</feature>
<evidence type="ECO:0000313" key="9">
    <source>
        <dbReference type="EMBL" id="PWN20586.1"/>
    </source>
</evidence>
<gene>
    <name evidence="9" type="ORF">BCV69DRAFT_299069</name>
</gene>
<evidence type="ECO:0000256" key="2">
    <source>
        <dbReference type="ARBA" id="ARBA00022692"/>
    </source>
</evidence>
<dbReference type="RefSeq" id="XP_025347746.1">
    <property type="nucleotide sequence ID" value="XM_025494293.1"/>
</dbReference>